<evidence type="ECO:0000313" key="2">
    <source>
        <dbReference type="Proteomes" id="UP000039021"/>
    </source>
</evidence>
<protein>
    <submittedName>
        <fullName evidence="1">Uncharacterized protein</fullName>
    </submittedName>
</protein>
<gene>
    <name evidence="1" type="ORF">ERS007739_04437</name>
</gene>
<proteinExistence type="predicted"/>
<accession>A0A916LFE1</accession>
<comment type="caution">
    <text evidence="1">The sequence shown here is derived from an EMBL/GenBank/DDBJ whole genome shotgun (WGS) entry which is preliminary data.</text>
</comment>
<dbReference type="AlphaFoldDB" id="A0A916LFE1"/>
<evidence type="ECO:0000313" key="1">
    <source>
        <dbReference type="EMBL" id="CPA21076.1"/>
    </source>
</evidence>
<name>A0A916LFE1_MYCTX</name>
<reference evidence="2" key="1">
    <citation type="submission" date="2015-03" db="EMBL/GenBank/DDBJ databases">
        <authorList>
            <consortium name="Pathogen Informatics"/>
        </authorList>
    </citation>
    <scope>NUCLEOTIDE SEQUENCE [LARGE SCALE GENOMIC DNA]</scope>
    <source>
        <strain evidence="2">N09902308</strain>
    </source>
</reference>
<organism evidence="1 2">
    <name type="scientific">Mycobacterium tuberculosis</name>
    <dbReference type="NCBI Taxonomy" id="1773"/>
    <lineage>
        <taxon>Bacteria</taxon>
        <taxon>Bacillati</taxon>
        <taxon>Actinomycetota</taxon>
        <taxon>Actinomycetes</taxon>
        <taxon>Mycobacteriales</taxon>
        <taxon>Mycobacteriaceae</taxon>
        <taxon>Mycobacterium</taxon>
        <taxon>Mycobacterium tuberculosis complex</taxon>
    </lineage>
</organism>
<sequence length="41" mass="4159">MPPNSWTASIATSVAASEEYSLIAEASASVSCLPALSRSMA</sequence>
<dbReference type="EMBL" id="CSBK01002772">
    <property type="protein sequence ID" value="CPA21076.1"/>
    <property type="molecule type" value="Genomic_DNA"/>
</dbReference>
<dbReference type="Proteomes" id="UP000039021">
    <property type="component" value="Unassembled WGS sequence"/>
</dbReference>